<dbReference type="VEuPathDB" id="VectorBase:GMOY011637"/>
<dbReference type="PANTHER" id="PTHR13620">
    <property type="entry name" value="3-5 EXONUCLEASE"/>
    <property type="match status" value="1"/>
</dbReference>
<dbReference type="GO" id="GO:0005737">
    <property type="term" value="C:cytoplasm"/>
    <property type="evidence" value="ECO:0007669"/>
    <property type="project" value="TreeGrafter"/>
</dbReference>
<organism evidence="6 7">
    <name type="scientific">Glossina morsitans morsitans</name>
    <name type="common">Savannah tsetse fly</name>
    <dbReference type="NCBI Taxonomy" id="37546"/>
    <lineage>
        <taxon>Eukaryota</taxon>
        <taxon>Metazoa</taxon>
        <taxon>Ecdysozoa</taxon>
        <taxon>Arthropoda</taxon>
        <taxon>Hexapoda</taxon>
        <taxon>Insecta</taxon>
        <taxon>Pterygota</taxon>
        <taxon>Neoptera</taxon>
        <taxon>Endopterygota</taxon>
        <taxon>Diptera</taxon>
        <taxon>Brachycera</taxon>
        <taxon>Muscomorpha</taxon>
        <taxon>Hippoboscoidea</taxon>
        <taxon>Glossinidae</taxon>
        <taxon>Glossina</taxon>
    </lineage>
</organism>
<keyword evidence="1" id="KW-0540">Nuclease</keyword>
<dbReference type="GO" id="GO:0046872">
    <property type="term" value="F:metal ion binding"/>
    <property type="evidence" value="ECO:0007669"/>
    <property type="project" value="UniProtKB-KW"/>
</dbReference>
<dbReference type="Proteomes" id="UP000092444">
    <property type="component" value="Unassembled WGS sequence"/>
</dbReference>
<dbReference type="GO" id="GO:0005634">
    <property type="term" value="C:nucleus"/>
    <property type="evidence" value="ECO:0007669"/>
    <property type="project" value="TreeGrafter"/>
</dbReference>
<protein>
    <recommendedName>
        <fullName evidence="5">3'-5' exonuclease domain-containing protein</fullName>
    </recommendedName>
</protein>
<dbReference type="SUPFAM" id="SSF53098">
    <property type="entry name" value="Ribonuclease H-like"/>
    <property type="match status" value="1"/>
</dbReference>
<dbReference type="GO" id="GO:0003676">
    <property type="term" value="F:nucleic acid binding"/>
    <property type="evidence" value="ECO:0007669"/>
    <property type="project" value="InterPro"/>
</dbReference>
<evidence type="ECO:0000259" key="5">
    <source>
        <dbReference type="SMART" id="SM00474"/>
    </source>
</evidence>
<dbReference type="PhylomeDB" id="A0A1B0GEB3"/>
<dbReference type="CDD" id="cd06141">
    <property type="entry name" value="WRN_exo"/>
    <property type="match status" value="1"/>
</dbReference>
<dbReference type="Gene3D" id="3.30.420.10">
    <property type="entry name" value="Ribonuclease H-like superfamily/Ribonuclease H"/>
    <property type="match status" value="1"/>
</dbReference>
<keyword evidence="3" id="KW-0378">Hydrolase</keyword>
<dbReference type="GO" id="GO:0008408">
    <property type="term" value="F:3'-5' exonuclease activity"/>
    <property type="evidence" value="ECO:0007669"/>
    <property type="project" value="InterPro"/>
</dbReference>
<keyword evidence="2" id="KW-0479">Metal-binding</keyword>
<dbReference type="EnsemblMetazoa" id="GMOY011637-RA">
    <property type="protein sequence ID" value="GMOY011637-PA"/>
    <property type="gene ID" value="GMOY011637"/>
</dbReference>
<name>A0A1B0GEB3_GLOMM</name>
<evidence type="ECO:0000256" key="3">
    <source>
        <dbReference type="ARBA" id="ARBA00022801"/>
    </source>
</evidence>
<proteinExistence type="predicted"/>
<dbReference type="InterPro" id="IPR051132">
    <property type="entry name" value="3-5_Exonuclease_domain"/>
</dbReference>
<evidence type="ECO:0000256" key="1">
    <source>
        <dbReference type="ARBA" id="ARBA00022722"/>
    </source>
</evidence>
<feature type="domain" description="3'-5' exonuclease" evidence="5">
    <location>
        <begin position="43"/>
        <end position="206"/>
    </location>
</feature>
<evidence type="ECO:0000256" key="4">
    <source>
        <dbReference type="ARBA" id="ARBA00022839"/>
    </source>
</evidence>
<dbReference type="PANTHER" id="PTHR13620:SF104">
    <property type="entry name" value="EXONUCLEASE 3'-5' DOMAIN-CONTAINING PROTEIN 2"/>
    <property type="match status" value="1"/>
</dbReference>
<dbReference type="InterPro" id="IPR002562">
    <property type="entry name" value="3'-5'_exonuclease_dom"/>
</dbReference>
<keyword evidence="4" id="KW-0269">Exonuclease</keyword>
<keyword evidence="7" id="KW-1185">Reference proteome</keyword>
<dbReference type="Pfam" id="PF01612">
    <property type="entry name" value="DNA_pol_A_exo1"/>
    <property type="match status" value="1"/>
</dbReference>
<dbReference type="AlphaFoldDB" id="A0A1B0GEB3"/>
<dbReference type="EMBL" id="CCAG010012181">
    <property type="status" value="NOT_ANNOTATED_CDS"/>
    <property type="molecule type" value="Genomic_DNA"/>
</dbReference>
<reference evidence="6" key="1">
    <citation type="submission" date="2020-05" db="UniProtKB">
        <authorList>
            <consortium name="EnsemblMetazoa"/>
        </authorList>
    </citation>
    <scope>IDENTIFICATION</scope>
    <source>
        <strain evidence="6">Yale</strain>
    </source>
</reference>
<evidence type="ECO:0000313" key="6">
    <source>
        <dbReference type="EnsemblMetazoa" id="GMOY011637-PA"/>
    </source>
</evidence>
<evidence type="ECO:0000313" key="7">
    <source>
        <dbReference type="Proteomes" id="UP000092444"/>
    </source>
</evidence>
<dbReference type="GO" id="GO:0006139">
    <property type="term" value="P:nucleobase-containing compound metabolic process"/>
    <property type="evidence" value="ECO:0007669"/>
    <property type="project" value="InterPro"/>
</dbReference>
<accession>A0A1B0GEB3</accession>
<dbReference type="SMART" id="SM00474">
    <property type="entry name" value="35EXOc"/>
    <property type="match status" value="1"/>
</dbReference>
<dbReference type="InterPro" id="IPR012337">
    <property type="entry name" value="RNaseH-like_sf"/>
</dbReference>
<dbReference type="STRING" id="37546.A0A1B0GEB3"/>
<sequence>MACQRINLYHAIFFKRNLCTILLLTTTVYNRFIRTNGGLGCHARRCDHDKACDDIVNTLRKHCGDYKVLGFDCEWVSVGRSRKAVALLQLASTKGFCGLFHLCHMHHIPKSLKNLLEDKGIIKVGVDRAADAQKLQEDSGIYVASTFNIRYLAVMIGCNPVGLEKLSRLVLNVDVIKPRHISASNWEDKKLNDAQIEYAMLMMLLQE</sequence>
<dbReference type="InterPro" id="IPR036397">
    <property type="entry name" value="RNaseH_sf"/>
</dbReference>
<evidence type="ECO:0000256" key="2">
    <source>
        <dbReference type="ARBA" id="ARBA00022723"/>
    </source>
</evidence>